<gene>
    <name evidence="2" type="ORF">K493DRAFT_315231</name>
</gene>
<dbReference type="EMBL" id="MCFE01000189">
    <property type="protein sequence ID" value="ORX95030.1"/>
    <property type="molecule type" value="Genomic_DNA"/>
</dbReference>
<sequence length="200" mass="23173">MYAISTITYCLWTMHYIPAAYRTINLVDVAMVIPLLYSFGKCIAPVFITLESDDFHASKYFVQMTENNQSNEDIYVGKVSSTKESVHKETMLRYAMEQAIGSVAYTILYFAMKFILRRLYRYGIEGIYPMMEEPSIMFPMRVIDMHFAYGKSAEASVHSVARLVRVGQQYFTNGKVIRFLDWSESILSVIYVYVRVFAIL</sequence>
<protein>
    <submittedName>
        <fullName evidence="2">Uncharacterized protein</fullName>
    </submittedName>
</protein>
<dbReference type="InParanoid" id="A0A1Y1YAJ6"/>
<reference evidence="2 3" key="1">
    <citation type="submission" date="2016-07" db="EMBL/GenBank/DDBJ databases">
        <title>Pervasive Adenine N6-methylation of Active Genes in Fungi.</title>
        <authorList>
            <consortium name="DOE Joint Genome Institute"/>
            <person name="Mondo S.J."/>
            <person name="Dannebaum R.O."/>
            <person name="Kuo R.C."/>
            <person name="Labutti K."/>
            <person name="Haridas S."/>
            <person name="Kuo A."/>
            <person name="Salamov A."/>
            <person name="Ahrendt S.R."/>
            <person name="Lipzen A."/>
            <person name="Sullivan W."/>
            <person name="Andreopoulos W.B."/>
            <person name="Clum A."/>
            <person name="Lindquist E."/>
            <person name="Daum C."/>
            <person name="Ramamoorthy G.K."/>
            <person name="Gryganskyi A."/>
            <person name="Culley D."/>
            <person name="Magnuson J.K."/>
            <person name="James T.Y."/>
            <person name="O'Malley M.A."/>
            <person name="Stajich J.E."/>
            <person name="Spatafora J.W."/>
            <person name="Visel A."/>
            <person name="Grigoriev I.V."/>
        </authorList>
    </citation>
    <scope>NUCLEOTIDE SEQUENCE [LARGE SCALE GENOMIC DNA]</scope>
    <source>
        <strain evidence="2 3">CBS 931.73</strain>
    </source>
</reference>
<dbReference type="Proteomes" id="UP000193498">
    <property type="component" value="Unassembled WGS sequence"/>
</dbReference>
<keyword evidence="1" id="KW-0812">Transmembrane</keyword>
<organism evidence="2 3">
    <name type="scientific">Basidiobolus meristosporus CBS 931.73</name>
    <dbReference type="NCBI Taxonomy" id="1314790"/>
    <lineage>
        <taxon>Eukaryota</taxon>
        <taxon>Fungi</taxon>
        <taxon>Fungi incertae sedis</taxon>
        <taxon>Zoopagomycota</taxon>
        <taxon>Entomophthoromycotina</taxon>
        <taxon>Basidiobolomycetes</taxon>
        <taxon>Basidiobolales</taxon>
        <taxon>Basidiobolaceae</taxon>
        <taxon>Basidiobolus</taxon>
    </lineage>
</organism>
<proteinExistence type="predicted"/>
<evidence type="ECO:0000313" key="3">
    <source>
        <dbReference type="Proteomes" id="UP000193498"/>
    </source>
</evidence>
<evidence type="ECO:0000313" key="2">
    <source>
        <dbReference type="EMBL" id="ORX95030.1"/>
    </source>
</evidence>
<dbReference type="AlphaFoldDB" id="A0A1Y1YAJ6"/>
<keyword evidence="1" id="KW-1133">Transmembrane helix</keyword>
<accession>A0A1Y1YAJ6</accession>
<keyword evidence="1" id="KW-0472">Membrane</keyword>
<feature type="transmembrane region" description="Helical" evidence="1">
    <location>
        <begin position="99"/>
        <end position="116"/>
    </location>
</feature>
<evidence type="ECO:0000256" key="1">
    <source>
        <dbReference type="SAM" id="Phobius"/>
    </source>
</evidence>
<comment type="caution">
    <text evidence="2">The sequence shown here is derived from an EMBL/GenBank/DDBJ whole genome shotgun (WGS) entry which is preliminary data.</text>
</comment>
<name>A0A1Y1YAJ6_9FUNG</name>
<keyword evidence="3" id="KW-1185">Reference proteome</keyword>